<dbReference type="Pfam" id="PF13516">
    <property type="entry name" value="LRR_6"/>
    <property type="match status" value="2"/>
</dbReference>
<evidence type="ECO:0000256" key="8">
    <source>
        <dbReference type="ARBA" id="ARBA00022989"/>
    </source>
</evidence>
<evidence type="ECO:0000256" key="11">
    <source>
        <dbReference type="SAM" id="Phobius"/>
    </source>
</evidence>
<keyword evidence="4" id="KW-0433">Leucine-rich repeat</keyword>
<gene>
    <name evidence="16" type="primary">LOC140021372</name>
</gene>
<dbReference type="Pfam" id="PF00560">
    <property type="entry name" value="LRR_1"/>
    <property type="match status" value="6"/>
</dbReference>
<feature type="transmembrane region" description="Helical" evidence="11">
    <location>
        <begin position="882"/>
        <end position="904"/>
    </location>
</feature>
<feature type="signal peptide" evidence="12">
    <location>
        <begin position="1"/>
        <end position="26"/>
    </location>
</feature>
<name>A0ABM4W8W7_COFAR</name>
<feature type="domain" description="Leucine-rich repeat-containing N-terminal plant-type" evidence="13">
    <location>
        <begin position="45"/>
        <end position="81"/>
    </location>
</feature>
<evidence type="ECO:0000256" key="9">
    <source>
        <dbReference type="ARBA" id="ARBA00023136"/>
    </source>
</evidence>
<dbReference type="Pfam" id="PF08263">
    <property type="entry name" value="LRRNT_2"/>
    <property type="match status" value="1"/>
</dbReference>
<dbReference type="SUPFAM" id="SSF52058">
    <property type="entry name" value="L domain-like"/>
    <property type="match status" value="2"/>
</dbReference>
<keyword evidence="10" id="KW-0325">Glycoprotein</keyword>
<dbReference type="RefSeq" id="XP_071928232.1">
    <property type="nucleotide sequence ID" value="XM_072072131.1"/>
</dbReference>
<dbReference type="SMART" id="SM00369">
    <property type="entry name" value="LRR_TYP"/>
    <property type="match status" value="10"/>
</dbReference>
<dbReference type="SUPFAM" id="SSF52047">
    <property type="entry name" value="RNI-like"/>
    <property type="match status" value="1"/>
</dbReference>
<evidence type="ECO:0000256" key="1">
    <source>
        <dbReference type="ARBA" id="ARBA00004251"/>
    </source>
</evidence>
<dbReference type="InterPro" id="IPR032675">
    <property type="entry name" value="LRR_dom_sf"/>
</dbReference>
<evidence type="ECO:0000259" key="13">
    <source>
        <dbReference type="Pfam" id="PF08263"/>
    </source>
</evidence>
<keyword evidence="7" id="KW-0677">Repeat</keyword>
<dbReference type="InterPro" id="IPR046956">
    <property type="entry name" value="RLP23-like"/>
</dbReference>
<accession>A0ABM4W8W7</accession>
<evidence type="ECO:0000256" key="6">
    <source>
        <dbReference type="ARBA" id="ARBA00022729"/>
    </source>
</evidence>
<dbReference type="Pfam" id="PF23598">
    <property type="entry name" value="LRR_14"/>
    <property type="match status" value="1"/>
</dbReference>
<proteinExistence type="inferred from homology"/>
<dbReference type="InterPro" id="IPR003591">
    <property type="entry name" value="Leu-rich_rpt_typical-subtyp"/>
</dbReference>
<evidence type="ECO:0000313" key="16">
    <source>
        <dbReference type="RefSeq" id="XP_071928232.1"/>
    </source>
</evidence>
<keyword evidence="5 11" id="KW-0812">Transmembrane</keyword>
<evidence type="ECO:0000256" key="4">
    <source>
        <dbReference type="ARBA" id="ARBA00022614"/>
    </source>
</evidence>
<dbReference type="InterPro" id="IPR013210">
    <property type="entry name" value="LRR_N_plant-typ"/>
</dbReference>
<keyword evidence="8 11" id="KW-1133">Transmembrane helix</keyword>
<comment type="subcellular location">
    <subcellularLocation>
        <location evidence="1">Cell membrane</location>
        <topology evidence="1">Single-pass type I membrane protein</topology>
    </subcellularLocation>
</comment>
<keyword evidence="15" id="KW-1185">Reference proteome</keyword>
<sequence length="935" mass="103885">MEHHLLCASSSLLLLFLFSSIPVTSQFTFGSSKQAHNYANVSCIENERQALLLFKHGLIDESNRLSSWIGEACCSWEGVGCHKITGSVLKLDLRNMVPLYSDEDYHCTNCLGGQLTPSLVNLTDLQYLDLSVNNFSTFQVPAFLGLLKNLRYLNLSNAGFDGEIPYHLGNLSHLRYLDLRWNWLRTKDLGWVAGLSSLEGLVLSNVNLTAARDGLQSINMLPSLTMLDLDSCGLFIHPHLSHVNFTSLAFLDLSGNNFSNYTAPPWLHNLTGLHDFRLGHNNLSDPIHGLFDQMTSLVHLDLSSNRFDASMLKSLCNASSLTYLDLSFNNVQGSIPSEIGQLINLTYLDLSSNDLQGSIPSEIGQLSKLTILLLHFNKLNGTIPTDLWQLTKLQDFDVGDNSLAGVLSEDHFAKLGELKSLDLTGNSLALNVSSSWVPPFQLHEIWMGSIIVGPRFPAWLRTQKEVWVLDMRNASISDAIPSWFRVLCHNITSLDLSSNSLTGNPLEFKQLKHRPSRYRYRDISLSSNKLDGSLKSFPLDISVLDLSHNFLTGHIPQLEVGQTSVVHTLLLNDNRFIGTIPEGLCKLENLSELDLSNNLLSGRVPLCLGNLQFLMGLNLANNNLSGQIPSSLGNLWRLLSLHLNGNKFVGKLPASMQHLRNLTALDIGDNGLTDIIPAWIGEREENLAHNNLSGFIPHCFNNISAMVSGLHGHGRVDSQERLEDIKGGRELEYYLSSLRFVESLSLSANNLVGEIPDEIMELVQLQFLNLSQNYLTGKIPDKIGNLKRIETLDLSMNALFGAIPESLSDLYSLNSLNLSHNKLSGPIPSGNQLQTLTDPSIYEGNSGLCGKPLPNSCWEHKLPTKNGPIDDDEGHSESDWSWFYAGIGPGFAVGLLGVLGILLFKKSWRYAYFKFVESACDKIWVKTTRLRRKFR</sequence>
<organism evidence="15 16">
    <name type="scientific">Coffea arabica</name>
    <name type="common">Arabian coffee</name>
    <dbReference type="NCBI Taxonomy" id="13443"/>
    <lineage>
        <taxon>Eukaryota</taxon>
        <taxon>Viridiplantae</taxon>
        <taxon>Streptophyta</taxon>
        <taxon>Embryophyta</taxon>
        <taxon>Tracheophyta</taxon>
        <taxon>Spermatophyta</taxon>
        <taxon>Magnoliopsida</taxon>
        <taxon>eudicotyledons</taxon>
        <taxon>Gunneridae</taxon>
        <taxon>Pentapetalae</taxon>
        <taxon>asterids</taxon>
        <taxon>lamiids</taxon>
        <taxon>Gentianales</taxon>
        <taxon>Rubiaceae</taxon>
        <taxon>Ixoroideae</taxon>
        <taxon>Gardenieae complex</taxon>
        <taxon>Bertiereae - Coffeeae clade</taxon>
        <taxon>Coffeeae</taxon>
        <taxon>Coffea</taxon>
    </lineage>
</organism>
<evidence type="ECO:0000256" key="7">
    <source>
        <dbReference type="ARBA" id="ARBA00022737"/>
    </source>
</evidence>
<evidence type="ECO:0000313" key="15">
    <source>
        <dbReference type="Proteomes" id="UP001652660"/>
    </source>
</evidence>
<protein>
    <submittedName>
        <fullName evidence="16">Receptor-like protein EIX2</fullName>
    </submittedName>
</protein>
<dbReference type="Gene3D" id="3.80.10.10">
    <property type="entry name" value="Ribonuclease Inhibitor"/>
    <property type="match status" value="4"/>
</dbReference>
<dbReference type="PANTHER" id="PTHR48063">
    <property type="entry name" value="LRR RECEPTOR-LIKE KINASE"/>
    <property type="match status" value="1"/>
</dbReference>
<evidence type="ECO:0000256" key="10">
    <source>
        <dbReference type="ARBA" id="ARBA00023180"/>
    </source>
</evidence>
<dbReference type="GeneID" id="140021372"/>
<keyword evidence="3" id="KW-1003">Cell membrane</keyword>
<evidence type="ECO:0000256" key="12">
    <source>
        <dbReference type="SAM" id="SignalP"/>
    </source>
</evidence>
<feature type="chain" id="PRO_5046886219" evidence="12">
    <location>
        <begin position="27"/>
        <end position="935"/>
    </location>
</feature>
<evidence type="ECO:0000256" key="2">
    <source>
        <dbReference type="ARBA" id="ARBA00009592"/>
    </source>
</evidence>
<evidence type="ECO:0000259" key="14">
    <source>
        <dbReference type="Pfam" id="PF23598"/>
    </source>
</evidence>
<dbReference type="PRINTS" id="PR00019">
    <property type="entry name" value="LEURICHRPT"/>
</dbReference>
<dbReference type="PROSITE" id="PS51450">
    <property type="entry name" value="LRR"/>
    <property type="match status" value="2"/>
</dbReference>
<comment type="similarity">
    <text evidence="2">Belongs to the RLP family.</text>
</comment>
<dbReference type="InterPro" id="IPR055414">
    <property type="entry name" value="LRR_R13L4/SHOC2-like"/>
</dbReference>
<dbReference type="InterPro" id="IPR001611">
    <property type="entry name" value="Leu-rich_rpt"/>
</dbReference>
<feature type="domain" description="Disease resistance R13L4/SHOC-2-like LRR" evidence="14">
    <location>
        <begin position="300"/>
        <end position="421"/>
    </location>
</feature>
<keyword evidence="9 11" id="KW-0472">Membrane</keyword>
<dbReference type="PANTHER" id="PTHR48063:SF112">
    <property type="entry name" value="RECEPTOR LIKE PROTEIN 30-LIKE"/>
    <property type="match status" value="1"/>
</dbReference>
<evidence type="ECO:0000256" key="3">
    <source>
        <dbReference type="ARBA" id="ARBA00022475"/>
    </source>
</evidence>
<dbReference type="Proteomes" id="UP001652660">
    <property type="component" value="Chromosome 11e"/>
</dbReference>
<keyword evidence="6 12" id="KW-0732">Signal</keyword>
<evidence type="ECO:0000256" key="5">
    <source>
        <dbReference type="ARBA" id="ARBA00022692"/>
    </source>
</evidence>
<reference evidence="16" key="1">
    <citation type="submission" date="2025-08" db="UniProtKB">
        <authorList>
            <consortium name="RefSeq"/>
        </authorList>
    </citation>
    <scope>IDENTIFICATION</scope>
    <source>
        <tissue evidence="16">Leaves</tissue>
    </source>
</reference>